<sequence>EDDITTPLDKRTETQQKTTDEIAAVKKSINEGKITDLTDIRGDIAKITEKIDKIDITHLVEQ</sequence>
<feature type="non-terminal residue" evidence="1">
    <location>
        <position position="62"/>
    </location>
</feature>
<gene>
    <name evidence="1" type="ORF">CHS0354_019093</name>
</gene>
<organism evidence="1 2">
    <name type="scientific">Potamilus streckersoni</name>
    <dbReference type="NCBI Taxonomy" id="2493646"/>
    <lineage>
        <taxon>Eukaryota</taxon>
        <taxon>Metazoa</taxon>
        <taxon>Spiralia</taxon>
        <taxon>Lophotrochozoa</taxon>
        <taxon>Mollusca</taxon>
        <taxon>Bivalvia</taxon>
        <taxon>Autobranchia</taxon>
        <taxon>Heteroconchia</taxon>
        <taxon>Palaeoheterodonta</taxon>
        <taxon>Unionida</taxon>
        <taxon>Unionoidea</taxon>
        <taxon>Unionidae</taxon>
        <taxon>Ambleminae</taxon>
        <taxon>Lampsilini</taxon>
        <taxon>Potamilus</taxon>
    </lineage>
</organism>
<reference evidence="1" key="1">
    <citation type="journal article" date="2021" name="Genome Biol. Evol.">
        <title>A High-Quality Reference Genome for a Parasitic Bivalve with Doubly Uniparental Inheritance (Bivalvia: Unionida).</title>
        <authorList>
            <person name="Smith C.H."/>
        </authorList>
    </citation>
    <scope>NUCLEOTIDE SEQUENCE</scope>
    <source>
        <strain evidence="1">CHS0354</strain>
    </source>
</reference>
<dbReference type="AlphaFoldDB" id="A0AAE0RLJ1"/>
<name>A0AAE0RLJ1_9BIVA</name>
<comment type="caution">
    <text evidence="1">The sequence shown here is derived from an EMBL/GenBank/DDBJ whole genome shotgun (WGS) entry which is preliminary data.</text>
</comment>
<reference evidence="1" key="3">
    <citation type="submission" date="2023-05" db="EMBL/GenBank/DDBJ databases">
        <authorList>
            <person name="Smith C.H."/>
        </authorList>
    </citation>
    <scope>NUCLEOTIDE SEQUENCE</scope>
    <source>
        <strain evidence="1">CHS0354</strain>
        <tissue evidence="1">Mantle</tissue>
    </source>
</reference>
<proteinExistence type="predicted"/>
<evidence type="ECO:0000313" key="2">
    <source>
        <dbReference type="Proteomes" id="UP001195483"/>
    </source>
</evidence>
<keyword evidence="2" id="KW-1185">Reference proteome</keyword>
<dbReference type="EMBL" id="JAEAOA010001183">
    <property type="protein sequence ID" value="KAK3575843.1"/>
    <property type="molecule type" value="Genomic_DNA"/>
</dbReference>
<evidence type="ECO:0000313" key="1">
    <source>
        <dbReference type="EMBL" id="KAK3575843.1"/>
    </source>
</evidence>
<protein>
    <submittedName>
        <fullName evidence="1">Uncharacterized protein</fullName>
    </submittedName>
</protein>
<feature type="non-terminal residue" evidence="1">
    <location>
        <position position="1"/>
    </location>
</feature>
<reference evidence="1" key="2">
    <citation type="journal article" date="2021" name="Genome Biol. Evol.">
        <title>Developing a high-quality reference genome for a parasitic bivalve with doubly uniparental inheritance (Bivalvia: Unionida).</title>
        <authorList>
            <person name="Smith C.H."/>
        </authorList>
    </citation>
    <scope>NUCLEOTIDE SEQUENCE</scope>
    <source>
        <strain evidence="1">CHS0354</strain>
        <tissue evidence="1">Mantle</tissue>
    </source>
</reference>
<dbReference type="Proteomes" id="UP001195483">
    <property type="component" value="Unassembled WGS sequence"/>
</dbReference>
<accession>A0AAE0RLJ1</accession>